<protein>
    <submittedName>
        <fullName evidence="1">Uncharacterized protein</fullName>
    </submittedName>
</protein>
<evidence type="ECO:0000313" key="1">
    <source>
        <dbReference type="EMBL" id="JAH62228.1"/>
    </source>
</evidence>
<accession>A0A0E9UBB5</accession>
<dbReference type="AlphaFoldDB" id="A0A0E9UBB5"/>
<reference evidence="1" key="1">
    <citation type="submission" date="2014-11" db="EMBL/GenBank/DDBJ databases">
        <authorList>
            <person name="Amaro Gonzalez C."/>
        </authorList>
    </citation>
    <scope>NUCLEOTIDE SEQUENCE</scope>
</reference>
<organism evidence="1">
    <name type="scientific">Anguilla anguilla</name>
    <name type="common">European freshwater eel</name>
    <name type="synonym">Muraena anguilla</name>
    <dbReference type="NCBI Taxonomy" id="7936"/>
    <lineage>
        <taxon>Eukaryota</taxon>
        <taxon>Metazoa</taxon>
        <taxon>Chordata</taxon>
        <taxon>Craniata</taxon>
        <taxon>Vertebrata</taxon>
        <taxon>Euteleostomi</taxon>
        <taxon>Actinopterygii</taxon>
        <taxon>Neopterygii</taxon>
        <taxon>Teleostei</taxon>
        <taxon>Anguilliformes</taxon>
        <taxon>Anguillidae</taxon>
        <taxon>Anguilla</taxon>
    </lineage>
</organism>
<proteinExistence type="predicted"/>
<sequence>MKYSRLLPGLFMIILAGIAGLVELVCICCESI</sequence>
<name>A0A0E9UBB5_ANGAN</name>
<dbReference type="EMBL" id="GBXM01046349">
    <property type="protein sequence ID" value="JAH62228.1"/>
    <property type="molecule type" value="Transcribed_RNA"/>
</dbReference>
<reference evidence="1" key="2">
    <citation type="journal article" date="2015" name="Fish Shellfish Immunol.">
        <title>Early steps in the European eel (Anguilla anguilla)-Vibrio vulnificus interaction in the gills: Role of the RtxA13 toxin.</title>
        <authorList>
            <person name="Callol A."/>
            <person name="Pajuelo D."/>
            <person name="Ebbesson L."/>
            <person name="Teles M."/>
            <person name="MacKenzie S."/>
            <person name="Amaro C."/>
        </authorList>
    </citation>
    <scope>NUCLEOTIDE SEQUENCE</scope>
</reference>